<comment type="caution">
    <text evidence="1">The sequence shown here is derived from an EMBL/GenBank/DDBJ whole genome shotgun (WGS) entry which is preliminary data.</text>
</comment>
<evidence type="ECO:0000313" key="1">
    <source>
        <dbReference type="EMBL" id="PSR28403.1"/>
    </source>
</evidence>
<dbReference type="SUPFAM" id="SSF140500">
    <property type="entry name" value="BAS1536-like"/>
    <property type="match status" value="1"/>
</dbReference>
<proteinExistence type="predicted"/>
<dbReference type="Gene3D" id="4.10.280.10">
    <property type="entry name" value="Helix-loop-helix DNA-binding domain"/>
    <property type="match status" value="1"/>
</dbReference>
<reference evidence="1 2" key="1">
    <citation type="journal article" date="2014" name="BMC Genomics">
        <title>Comparison of environmental and isolate Sulfobacillus genomes reveals diverse carbon, sulfur, nitrogen, and hydrogen metabolisms.</title>
        <authorList>
            <person name="Justice N.B."/>
            <person name="Norman A."/>
            <person name="Brown C.T."/>
            <person name="Singh A."/>
            <person name="Thomas B.C."/>
            <person name="Banfield J.F."/>
        </authorList>
    </citation>
    <scope>NUCLEOTIDE SEQUENCE [LARGE SCALE GENOMIC DNA]</scope>
    <source>
        <strain evidence="1">AMDSBA5</strain>
    </source>
</reference>
<protein>
    <submittedName>
        <fullName evidence="1">Spo0E family sporulation regulatory protein-aspartic acid phosphatase</fullName>
    </submittedName>
</protein>
<dbReference type="GO" id="GO:0043937">
    <property type="term" value="P:regulation of sporulation"/>
    <property type="evidence" value="ECO:0007669"/>
    <property type="project" value="InterPro"/>
</dbReference>
<dbReference type="Pfam" id="PF09388">
    <property type="entry name" value="SpoOE-like"/>
    <property type="match status" value="1"/>
</dbReference>
<dbReference type="AlphaFoldDB" id="A0A1R0ITI6"/>
<dbReference type="Proteomes" id="UP000242705">
    <property type="component" value="Unassembled WGS sequence"/>
</dbReference>
<gene>
    <name evidence="1" type="ORF">C7B47_04330</name>
</gene>
<organism evidence="1 2">
    <name type="scientific">Sulfobacillus thermosulfidooxidans</name>
    <dbReference type="NCBI Taxonomy" id="28034"/>
    <lineage>
        <taxon>Bacteria</taxon>
        <taxon>Bacillati</taxon>
        <taxon>Bacillota</taxon>
        <taxon>Clostridia</taxon>
        <taxon>Eubacteriales</taxon>
        <taxon>Clostridiales Family XVII. Incertae Sedis</taxon>
        <taxon>Sulfobacillus</taxon>
    </lineage>
</organism>
<dbReference type="GO" id="GO:0046983">
    <property type="term" value="F:protein dimerization activity"/>
    <property type="evidence" value="ECO:0007669"/>
    <property type="project" value="InterPro"/>
</dbReference>
<sequence>MRKERQAVNQLRNASDYRRAIEHIRLLQGVLSTLAKIKGNLDPDVLAVSQEIDEYVVSVQQYWQKQGQEALLG</sequence>
<evidence type="ECO:0000313" key="2">
    <source>
        <dbReference type="Proteomes" id="UP000242705"/>
    </source>
</evidence>
<name>A0A1R0ITI6_SULTH</name>
<dbReference type="EMBL" id="PXYX01000006">
    <property type="protein sequence ID" value="PSR28403.1"/>
    <property type="molecule type" value="Genomic_DNA"/>
</dbReference>
<accession>A0A1R0ITI6</accession>
<dbReference type="InterPro" id="IPR018540">
    <property type="entry name" value="Spo0E-like"/>
</dbReference>
<dbReference type="InterPro" id="IPR037208">
    <property type="entry name" value="Spo0E-like_sf"/>
</dbReference>
<dbReference type="InterPro" id="IPR036638">
    <property type="entry name" value="HLH_DNA-bd_sf"/>
</dbReference>